<feature type="compositionally biased region" description="Polar residues" evidence="2">
    <location>
        <begin position="566"/>
        <end position="577"/>
    </location>
</feature>
<gene>
    <name evidence="3" type="ORF">EKM59_01580</name>
</gene>
<accession>A0A433JLT6</accession>
<feature type="region of interest" description="Disordered" evidence="2">
    <location>
        <begin position="427"/>
        <end position="453"/>
    </location>
</feature>
<sequence length="583" mass="66368">MTDIRVNILKMQDTLDKSEFVIVFENEQKHSVKLIKSYSHLLDPKSGPEAIAFASCAVMGHADQYYFLQNLCEYLVFMSRYSKSKQLAIEAAQQLDAAKKSYTELTEQIHGLFLESKELEDDKSELAMDEVEKEQEAWEENYKRALQECHDDYQRKRSLLEQDYLFYHQDAFTAFKHSLGMLEDLWKNCILTDGDFYLNLTAAFFSGEDFGFANTGKEGKEKLEKLTKQINDLVSKFRGKEFKQTFKTSGMIPDEKDMEILNSMIENESIVDEANAFFSKILINTLGMEGISQAKTWSKVFAQSLQKWTVEHEKLKEESKKIQEKNHKKEKNETEEKSQPQVLLPSLPRWSREEERAFKQFERIGKLVCKWSPEEAVKAQLEKSKISTNEKNNGGFYTPRPNASVLTSPKQLGSMTPRTHQVLVSPLRQGGSSSKETMTSVTTSKQSTPKESSTLKKTLSSFFSFGTHKEPTPKLSKKMANLQNLAFLLIKVTYPPLPEEVESLKKVVDGIRHLKGEVYDGLKESLEEIIGASGALQPSSSQNKETKSMTPGNTPHTPGLFKLLSKTPTRTSEQASTPEFKLK</sequence>
<keyword evidence="1" id="KW-0175">Coiled coil</keyword>
<evidence type="ECO:0000256" key="1">
    <source>
        <dbReference type="SAM" id="Coils"/>
    </source>
</evidence>
<proteinExistence type="predicted"/>
<dbReference type="EMBL" id="RZGR01000003">
    <property type="protein sequence ID" value="RUQ90787.1"/>
    <property type="molecule type" value="Genomic_DNA"/>
</dbReference>
<reference evidence="3 4" key="1">
    <citation type="submission" date="2018-12" db="EMBL/GenBank/DDBJ databases">
        <title>Legionella sp,whole genome shotgun sequence.</title>
        <authorList>
            <person name="Wu H."/>
        </authorList>
    </citation>
    <scope>NUCLEOTIDE SEQUENCE [LARGE SCALE GENOMIC DNA]</scope>
    <source>
        <strain evidence="4">km714</strain>
    </source>
</reference>
<feature type="region of interest" description="Disordered" evidence="2">
    <location>
        <begin position="533"/>
        <end position="583"/>
    </location>
</feature>
<feature type="compositionally biased region" description="Polar residues" evidence="2">
    <location>
        <begin position="430"/>
        <end position="446"/>
    </location>
</feature>
<evidence type="ECO:0000313" key="3">
    <source>
        <dbReference type="EMBL" id="RUQ90787.1"/>
    </source>
</evidence>
<feature type="region of interest" description="Disordered" evidence="2">
    <location>
        <begin position="315"/>
        <end position="343"/>
    </location>
</feature>
<keyword evidence="4" id="KW-1185">Reference proteome</keyword>
<comment type="caution">
    <text evidence="3">The sequence shown here is derived from an EMBL/GenBank/DDBJ whole genome shotgun (WGS) entry which is preliminary data.</text>
</comment>
<protein>
    <submittedName>
        <fullName evidence="3">Uncharacterized protein</fullName>
    </submittedName>
</protein>
<feature type="compositionally biased region" description="Basic and acidic residues" evidence="2">
    <location>
        <begin position="315"/>
        <end position="338"/>
    </location>
</feature>
<feature type="coiled-coil region" evidence="1">
    <location>
        <begin position="88"/>
        <end position="148"/>
    </location>
</feature>
<name>A0A433JLT6_9GAMM</name>
<dbReference type="Proteomes" id="UP000288012">
    <property type="component" value="Unassembled WGS sequence"/>
</dbReference>
<evidence type="ECO:0000313" key="4">
    <source>
        <dbReference type="Proteomes" id="UP000288012"/>
    </source>
</evidence>
<dbReference type="RefSeq" id="WP_126954726.1">
    <property type="nucleotide sequence ID" value="NZ_RZGR01000003.1"/>
</dbReference>
<evidence type="ECO:0000256" key="2">
    <source>
        <dbReference type="SAM" id="MobiDB-lite"/>
    </source>
</evidence>
<feature type="compositionally biased region" description="Polar residues" evidence="2">
    <location>
        <begin position="536"/>
        <end position="556"/>
    </location>
</feature>
<dbReference type="AlphaFoldDB" id="A0A433JLT6"/>
<organism evidence="3 4">
    <name type="scientific">Legionella septentrionalis</name>
    <dbReference type="NCBI Taxonomy" id="2498109"/>
    <lineage>
        <taxon>Bacteria</taxon>
        <taxon>Pseudomonadati</taxon>
        <taxon>Pseudomonadota</taxon>
        <taxon>Gammaproteobacteria</taxon>
        <taxon>Legionellales</taxon>
        <taxon>Legionellaceae</taxon>
        <taxon>Legionella</taxon>
    </lineage>
</organism>